<protein>
    <recommendedName>
        <fullName evidence="4">Organ-specific protein P4-like</fullName>
    </recommendedName>
</protein>
<dbReference type="Proteomes" id="UP000593562">
    <property type="component" value="Unassembled WGS sequence"/>
</dbReference>
<evidence type="ECO:0000313" key="2">
    <source>
        <dbReference type="EMBL" id="KAF5727214.1"/>
    </source>
</evidence>
<gene>
    <name evidence="2" type="ORF">HS088_TW22G00902</name>
</gene>
<dbReference type="InterPro" id="IPR024489">
    <property type="entry name" value="Organ_specific_prot"/>
</dbReference>
<dbReference type="EMBL" id="JAAARO010000022">
    <property type="protein sequence ID" value="KAF5727214.1"/>
    <property type="molecule type" value="Genomic_DNA"/>
</dbReference>
<name>A0A7J7BZB1_TRIWF</name>
<sequence>MKPICVFFLLFSLLRGATLSNGRKEPGYYWKSIMKDQPMPEAIKNLFQLNPTPLSEEEGKFVKDFDFGANAIIYHSRDHHKAEKFQSSHQGLAVADTREGGDGYQIARQNIK</sequence>
<keyword evidence="1" id="KW-0732">Signal</keyword>
<dbReference type="InParanoid" id="A0A7J7BZB1"/>
<evidence type="ECO:0008006" key="4">
    <source>
        <dbReference type="Google" id="ProtNLM"/>
    </source>
</evidence>
<dbReference type="Pfam" id="PF10950">
    <property type="entry name" value="Organ_specific"/>
    <property type="match status" value="1"/>
</dbReference>
<comment type="caution">
    <text evidence="2">The sequence shown here is derived from an EMBL/GenBank/DDBJ whole genome shotgun (WGS) entry which is preliminary data.</text>
</comment>
<dbReference type="PANTHER" id="PTHR33731">
    <property type="entry name" value="PROTEIN, PUTATIVE-RELATED"/>
    <property type="match status" value="1"/>
</dbReference>
<evidence type="ECO:0000256" key="1">
    <source>
        <dbReference type="SAM" id="SignalP"/>
    </source>
</evidence>
<dbReference type="PANTHER" id="PTHR33731:SF17">
    <property type="entry name" value="ORGAN-SPECIFIC PROTEIN P4-LIKE"/>
    <property type="match status" value="1"/>
</dbReference>
<dbReference type="AlphaFoldDB" id="A0A7J7BZB1"/>
<keyword evidence="3" id="KW-1185">Reference proteome</keyword>
<accession>A0A7J7BZB1</accession>
<proteinExistence type="predicted"/>
<feature type="signal peptide" evidence="1">
    <location>
        <begin position="1"/>
        <end position="19"/>
    </location>
</feature>
<dbReference type="FunCoup" id="A0A7J7BZB1">
    <property type="interactions" value="13"/>
</dbReference>
<evidence type="ECO:0000313" key="3">
    <source>
        <dbReference type="Proteomes" id="UP000593562"/>
    </source>
</evidence>
<reference evidence="2 3" key="1">
    <citation type="journal article" date="2020" name="Nat. Commun.">
        <title>Genome of Tripterygium wilfordii and identification of cytochrome P450 involved in triptolide biosynthesis.</title>
        <authorList>
            <person name="Tu L."/>
            <person name="Su P."/>
            <person name="Zhang Z."/>
            <person name="Gao L."/>
            <person name="Wang J."/>
            <person name="Hu T."/>
            <person name="Zhou J."/>
            <person name="Zhang Y."/>
            <person name="Zhao Y."/>
            <person name="Liu Y."/>
            <person name="Song Y."/>
            <person name="Tong Y."/>
            <person name="Lu Y."/>
            <person name="Yang J."/>
            <person name="Xu C."/>
            <person name="Jia M."/>
            <person name="Peters R.J."/>
            <person name="Huang L."/>
            <person name="Gao W."/>
        </authorList>
    </citation>
    <scope>NUCLEOTIDE SEQUENCE [LARGE SCALE GENOMIC DNA]</scope>
    <source>
        <strain evidence="3">cv. XIE 37</strain>
        <tissue evidence="2">Leaf</tissue>
    </source>
</reference>
<organism evidence="2 3">
    <name type="scientific">Tripterygium wilfordii</name>
    <name type="common">Thunder God vine</name>
    <dbReference type="NCBI Taxonomy" id="458696"/>
    <lineage>
        <taxon>Eukaryota</taxon>
        <taxon>Viridiplantae</taxon>
        <taxon>Streptophyta</taxon>
        <taxon>Embryophyta</taxon>
        <taxon>Tracheophyta</taxon>
        <taxon>Spermatophyta</taxon>
        <taxon>Magnoliopsida</taxon>
        <taxon>eudicotyledons</taxon>
        <taxon>Gunneridae</taxon>
        <taxon>Pentapetalae</taxon>
        <taxon>rosids</taxon>
        <taxon>fabids</taxon>
        <taxon>Celastrales</taxon>
        <taxon>Celastraceae</taxon>
        <taxon>Tripterygium</taxon>
    </lineage>
</organism>
<feature type="chain" id="PRO_5029667146" description="Organ-specific protein P4-like" evidence="1">
    <location>
        <begin position="20"/>
        <end position="112"/>
    </location>
</feature>